<proteinExistence type="predicted"/>
<keyword evidence="1" id="KW-0812">Transmembrane</keyword>
<gene>
    <name evidence="2" type="ORF">LCGC14_3020240</name>
</gene>
<organism evidence="2">
    <name type="scientific">marine sediment metagenome</name>
    <dbReference type="NCBI Taxonomy" id="412755"/>
    <lineage>
        <taxon>unclassified sequences</taxon>
        <taxon>metagenomes</taxon>
        <taxon>ecological metagenomes</taxon>
    </lineage>
</organism>
<keyword evidence="1" id="KW-1133">Transmembrane helix</keyword>
<dbReference type="PROSITE" id="PS51257">
    <property type="entry name" value="PROKAR_LIPOPROTEIN"/>
    <property type="match status" value="1"/>
</dbReference>
<comment type="caution">
    <text evidence="2">The sequence shown here is derived from an EMBL/GenBank/DDBJ whole genome shotgun (WGS) entry which is preliminary data.</text>
</comment>
<evidence type="ECO:0000256" key="1">
    <source>
        <dbReference type="SAM" id="Phobius"/>
    </source>
</evidence>
<keyword evidence="1" id="KW-0472">Membrane</keyword>
<protein>
    <submittedName>
        <fullName evidence="2">Uncharacterized protein</fullName>
    </submittedName>
</protein>
<feature type="transmembrane region" description="Helical" evidence="1">
    <location>
        <begin position="7"/>
        <end position="33"/>
    </location>
</feature>
<accession>A0A0F8ZLR2</accession>
<dbReference type="AlphaFoldDB" id="A0A0F8ZLR2"/>
<name>A0A0F8ZLR2_9ZZZZ</name>
<dbReference type="EMBL" id="LAZR01062765">
    <property type="protein sequence ID" value="KKK60851.1"/>
    <property type="molecule type" value="Genomic_DNA"/>
</dbReference>
<sequence>MKLLRLLAFIPAIAVGFILFIILLLGCIVQFGWSGKWDNPIKLARELKKDLLREVR</sequence>
<reference evidence="2" key="1">
    <citation type="journal article" date="2015" name="Nature">
        <title>Complex archaea that bridge the gap between prokaryotes and eukaryotes.</title>
        <authorList>
            <person name="Spang A."/>
            <person name="Saw J.H."/>
            <person name="Jorgensen S.L."/>
            <person name="Zaremba-Niedzwiedzka K."/>
            <person name="Martijn J."/>
            <person name="Lind A.E."/>
            <person name="van Eijk R."/>
            <person name="Schleper C."/>
            <person name="Guy L."/>
            <person name="Ettema T.J."/>
        </authorList>
    </citation>
    <scope>NUCLEOTIDE SEQUENCE</scope>
</reference>
<evidence type="ECO:0000313" key="2">
    <source>
        <dbReference type="EMBL" id="KKK60851.1"/>
    </source>
</evidence>